<dbReference type="PANTHER" id="PTHR21113:SF6">
    <property type="entry name" value="CHITIN-BINDING TYPE-4 DOMAIN-CONTAINING PROTEIN"/>
    <property type="match status" value="1"/>
</dbReference>
<name>A0A3R7STU1_PENVA</name>
<gene>
    <name evidence="3" type="ORF">C7M84_006684</name>
</gene>
<evidence type="ECO:0000313" key="3">
    <source>
        <dbReference type="EMBL" id="ROT74822.1"/>
    </source>
</evidence>
<feature type="domain" description="Chitin-binding type-4" evidence="2">
    <location>
        <begin position="22"/>
        <end position="209"/>
    </location>
</feature>
<evidence type="ECO:0000256" key="1">
    <source>
        <dbReference type="SAM" id="SignalP"/>
    </source>
</evidence>
<accession>A0A3R7STU1</accession>
<protein>
    <recommendedName>
        <fullName evidence="2">Chitin-binding type-4 domain-containing protein</fullName>
    </recommendedName>
</protein>
<dbReference type="InterPro" id="IPR004302">
    <property type="entry name" value="Cellulose/chitin-bd_N"/>
</dbReference>
<keyword evidence="1" id="KW-0732">Signal</keyword>
<dbReference type="OrthoDB" id="64893at2759"/>
<dbReference type="STRING" id="6689.A0A3R7STU1"/>
<comment type="caution">
    <text evidence="3">The sequence shown here is derived from an EMBL/GenBank/DDBJ whole genome shotgun (WGS) entry which is preliminary data.</text>
</comment>
<reference evidence="3 4" key="1">
    <citation type="submission" date="2018-04" db="EMBL/GenBank/DDBJ databases">
        <authorList>
            <person name="Zhang X."/>
            <person name="Yuan J."/>
            <person name="Li F."/>
            <person name="Xiang J."/>
        </authorList>
    </citation>
    <scope>NUCLEOTIDE SEQUENCE [LARGE SCALE GENOMIC DNA]</scope>
    <source>
        <tissue evidence="3">Muscle</tissue>
    </source>
</reference>
<dbReference type="Pfam" id="PF03067">
    <property type="entry name" value="LPMO_10"/>
    <property type="match status" value="1"/>
</dbReference>
<dbReference type="EMBL" id="QCYY01001843">
    <property type="protein sequence ID" value="ROT74822.1"/>
    <property type="molecule type" value="Genomic_DNA"/>
</dbReference>
<keyword evidence="4" id="KW-1185">Reference proteome</keyword>
<feature type="signal peptide" evidence="1">
    <location>
        <begin position="1"/>
        <end position="21"/>
    </location>
</feature>
<proteinExistence type="predicted"/>
<feature type="chain" id="PRO_5018583290" description="Chitin-binding type-4 domain-containing protein" evidence="1">
    <location>
        <begin position="22"/>
        <end position="346"/>
    </location>
</feature>
<reference evidence="3 4" key="2">
    <citation type="submission" date="2019-01" db="EMBL/GenBank/DDBJ databases">
        <title>The decoding of complex shrimp genome reveals the adaptation for benthos swimmer, frequently molting mechanism and breeding impact on genome.</title>
        <authorList>
            <person name="Sun Y."/>
            <person name="Gao Y."/>
            <person name="Yu Y."/>
        </authorList>
    </citation>
    <scope>NUCLEOTIDE SEQUENCE [LARGE SCALE GENOMIC DNA]</scope>
    <source>
        <tissue evidence="3">Muscle</tissue>
    </source>
</reference>
<evidence type="ECO:0000313" key="4">
    <source>
        <dbReference type="Proteomes" id="UP000283509"/>
    </source>
</evidence>
<dbReference type="AlphaFoldDB" id="A0A3R7STU1"/>
<organism evidence="3 4">
    <name type="scientific">Penaeus vannamei</name>
    <name type="common">Whiteleg shrimp</name>
    <name type="synonym">Litopenaeus vannamei</name>
    <dbReference type="NCBI Taxonomy" id="6689"/>
    <lineage>
        <taxon>Eukaryota</taxon>
        <taxon>Metazoa</taxon>
        <taxon>Ecdysozoa</taxon>
        <taxon>Arthropoda</taxon>
        <taxon>Crustacea</taxon>
        <taxon>Multicrustacea</taxon>
        <taxon>Malacostraca</taxon>
        <taxon>Eumalacostraca</taxon>
        <taxon>Eucarida</taxon>
        <taxon>Decapoda</taxon>
        <taxon>Dendrobranchiata</taxon>
        <taxon>Penaeoidea</taxon>
        <taxon>Penaeidae</taxon>
        <taxon>Penaeus</taxon>
    </lineage>
</organism>
<dbReference type="PANTHER" id="PTHR21113">
    <property type="entry name" value="AGAP001705-PA"/>
    <property type="match status" value="1"/>
</dbReference>
<sequence>MRHRLMLIFPALTLLAVGVWGHGRLMDPPARNAMWRLGYPNPVNYNDNELYCGGFVVQYQQNDGMCGVCGDNYVDDIPRPHEAGGLYANGIIGRRYVINIEADLTTNHKGYMEVRLCPNNDPRKIITEDCLNQYVLPLEDTHETRFVIPQDSKKSEIFKWRVKLPEGVTCSHCVLRWKYFAGNTWGVNQEGLEGVGQGPQETFINCADVVINTQTGGFAGYPQESNQIDNPWALYFRDSFPGVPQEPKDQRQTQPGGSAKVLVVREESQVCLPIDPMREVPQLQEWCKTNCLMYPPNCDPTICVCVNECEAIGEFAKQPGADIYCHQNCLKNPPVCPKDRCKCFCP</sequence>
<evidence type="ECO:0000259" key="2">
    <source>
        <dbReference type="Pfam" id="PF03067"/>
    </source>
</evidence>
<dbReference type="Proteomes" id="UP000283509">
    <property type="component" value="Unassembled WGS sequence"/>
</dbReference>